<dbReference type="InterPro" id="IPR047873">
    <property type="entry name" value="Ribosomal_uL16"/>
</dbReference>
<dbReference type="EMBL" id="MH281621">
    <property type="protein sequence ID" value="AYR06597.1"/>
    <property type="molecule type" value="Genomic_DNA"/>
</dbReference>
<dbReference type="SUPFAM" id="SSF54686">
    <property type="entry name" value="Ribosomal protein L16p/L10e"/>
    <property type="match status" value="1"/>
</dbReference>
<sequence length="134" mass="15665">MIKKSHNKYPKNFAYNRHILKFGNIGFKVTSKLTLTKEQLFYLNRAFQQKLNNLAFNSKNYKFWCLLSTNEVITKLNLESRMGKGKGSIYTESVFIKPGCVIYELQNIPEFHIPELLTFLKKQISGNLILVKEK</sequence>
<geneLocation type="mitochondrion" evidence="4"/>
<dbReference type="GO" id="GO:0005840">
    <property type="term" value="C:ribosome"/>
    <property type="evidence" value="ECO:0007669"/>
    <property type="project" value="UniProtKB-KW"/>
</dbReference>
<evidence type="ECO:0000256" key="1">
    <source>
        <dbReference type="ARBA" id="ARBA00008931"/>
    </source>
</evidence>
<dbReference type="InterPro" id="IPR000114">
    <property type="entry name" value="Ribosomal_uL16_bact-type"/>
</dbReference>
<accession>A0A3G3MIC4</accession>
<dbReference type="GO" id="GO:0003735">
    <property type="term" value="F:structural constituent of ribosome"/>
    <property type="evidence" value="ECO:0007669"/>
    <property type="project" value="InterPro"/>
</dbReference>
<proteinExistence type="inferred from homology"/>
<dbReference type="GO" id="GO:0006412">
    <property type="term" value="P:translation"/>
    <property type="evidence" value="ECO:0007669"/>
    <property type="project" value="InterPro"/>
</dbReference>
<dbReference type="InterPro" id="IPR036920">
    <property type="entry name" value="Ribosomal_uL16_sf"/>
</dbReference>
<dbReference type="GO" id="GO:0019843">
    <property type="term" value="F:rRNA binding"/>
    <property type="evidence" value="ECO:0007669"/>
    <property type="project" value="InterPro"/>
</dbReference>
<evidence type="ECO:0000256" key="3">
    <source>
        <dbReference type="ARBA" id="ARBA00023274"/>
    </source>
</evidence>
<dbReference type="AlphaFoldDB" id="A0A3G3MIC4"/>
<keyword evidence="2 4" id="KW-0689">Ribosomal protein</keyword>
<comment type="similarity">
    <text evidence="1">Belongs to the universal ribosomal protein uL16 family.</text>
</comment>
<dbReference type="CDD" id="cd01433">
    <property type="entry name" value="Ribosomal_L16_L10e"/>
    <property type="match status" value="1"/>
</dbReference>
<dbReference type="Gene3D" id="3.90.1170.10">
    <property type="entry name" value="Ribosomal protein L10e/L16"/>
    <property type="match status" value="1"/>
</dbReference>
<gene>
    <name evidence="4" type="primary">rpl16</name>
</gene>
<keyword evidence="4" id="KW-0496">Mitochondrion</keyword>
<keyword evidence="3" id="KW-0687">Ribonucleoprotein</keyword>
<protein>
    <submittedName>
        <fullName evidence="4">Ribosomal protein L16</fullName>
    </submittedName>
</protein>
<dbReference type="PRINTS" id="PR00060">
    <property type="entry name" value="RIBOSOMALL16"/>
</dbReference>
<evidence type="ECO:0000256" key="2">
    <source>
        <dbReference type="ARBA" id="ARBA00022980"/>
    </source>
</evidence>
<dbReference type="InterPro" id="IPR016180">
    <property type="entry name" value="Ribosomal_uL16_dom"/>
</dbReference>
<dbReference type="Pfam" id="PF00252">
    <property type="entry name" value="Ribosomal_L16"/>
    <property type="match status" value="1"/>
</dbReference>
<evidence type="ECO:0000313" key="4">
    <source>
        <dbReference type="EMBL" id="AYR06597.1"/>
    </source>
</evidence>
<organism evidence="4">
    <name type="scientific">Lithothamnion sp</name>
    <dbReference type="NCBI Taxonomy" id="1940749"/>
    <lineage>
        <taxon>Eukaryota</taxon>
        <taxon>Rhodophyta</taxon>
        <taxon>Florideophyceae</taxon>
        <taxon>Corallinophycidae</taxon>
        <taxon>Hapalidiales</taxon>
        <taxon>Hapalidiaceae</taxon>
        <taxon>Melobesioideae</taxon>
        <taxon>Lithothamnion</taxon>
    </lineage>
</organism>
<dbReference type="GO" id="GO:1990904">
    <property type="term" value="C:ribonucleoprotein complex"/>
    <property type="evidence" value="ECO:0007669"/>
    <property type="project" value="UniProtKB-KW"/>
</dbReference>
<reference evidence="4" key="1">
    <citation type="journal article" date="2018" name="Genome Biol. Evol.">
        <title>Mitochondrial and Plastid Genomes from Coralline Red Algae Provide Insights into the Incongruent Evolutionary Histories of Organelles.</title>
        <authorList>
            <person name="Lee J."/>
            <person name="Song H.J."/>
            <person name="In Park S."/>
            <person name="Lee Y.M."/>
            <person name="Jeong S.Y."/>
            <person name="Oh Cho T."/>
            <person name="Kim J.H."/>
            <person name="Choi H.G."/>
            <person name="Choi C.G."/>
            <person name="Nelson W.A."/>
            <person name="Fredericq S."/>
            <person name="Bhattacharya D."/>
            <person name="Su Yoon H."/>
        </authorList>
    </citation>
    <scope>NUCLEOTIDE SEQUENCE</scope>
</reference>
<name>A0A3G3MIC4_9FLOR</name>